<reference evidence="2" key="1">
    <citation type="journal article" date="2021" name="Proc. Natl. Acad. Sci. U.S.A.">
        <title>A Catalog of Tens of Thousands of Viruses from Human Metagenomes Reveals Hidden Associations with Chronic Diseases.</title>
        <authorList>
            <person name="Tisza M.J."/>
            <person name="Buck C.B."/>
        </authorList>
    </citation>
    <scope>NUCLEOTIDE SEQUENCE</scope>
    <source>
        <strain evidence="2">CtkHJ36</strain>
    </source>
</reference>
<accession>A0A8S5UKE8</accession>
<organism evidence="2">
    <name type="scientific">Ackermannviridae sp. ctkHJ36</name>
    <dbReference type="NCBI Taxonomy" id="2825754"/>
    <lineage>
        <taxon>Viruses</taxon>
        <taxon>Duplodnaviria</taxon>
        <taxon>Heunggongvirae</taxon>
        <taxon>Uroviricota</taxon>
        <taxon>Caudoviricetes</taxon>
        <taxon>Pantevenvirales</taxon>
        <taxon>Ackermannviridae</taxon>
    </lineage>
</organism>
<dbReference type="EMBL" id="BK016098">
    <property type="protein sequence ID" value="DAF94892.1"/>
    <property type="molecule type" value="Genomic_DNA"/>
</dbReference>
<name>A0A8S5UKE8_9CAUD</name>
<protein>
    <submittedName>
        <fullName evidence="2">Uncharacterized protein</fullName>
    </submittedName>
</protein>
<evidence type="ECO:0000313" key="2">
    <source>
        <dbReference type="EMBL" id="DAF94892.1"/>
    </source>
</evidence>
<sequence>MDCAHCKRPARKCHGGNFHTPYADRGSLPTKKPPQGPTPEFLPALNRCGKKVN</sequence>
<evidence type="ECO:0000256" key="1">
    <source>
        <dbReference type="SAM" id="MobiDB-lite"/>
    </source>
</evidence>
<feature type="region of interest" description="Disordered" evidence="1">
    <location>
        <begin position="11"/>
        <end position="53"/>
    </location>
</feature>
<proteinExistence type="predicted"/>